<evidence type="ECO:0000256" key="1">
    <source>
        <dbReference type="ARBA" id="ARBA00023015"/>
    </source>
</evidence>
<dbReference type="GO" id="GO:0003700">
    <property type="term" value="F:DNA-binding transcription factor activity"/>
    <property type="evidence" value="ECO:0007669"/>
    <property type="project" value="InterPro"/>
</dbReference>
<keyword evidence="2" id="KW-0238">DNA-binding</keyword>
<dbReference type="Proteomes" id="UP000468901">
    <property type="component" value="Unassembled WGS sequence"/>
</dbReference>
<dbReference type="InterPro" id="IPR018060">
    <property type="entry name" value="HTH_AraC"/>
</dbReference>
<comment type="caution">
    <text evidence="6">The sequence shown here is derived from an EMBL/GenBank/DDBJ whole genome shotgun (WGS) entry which is preliminary data.</text>
</comment>
<dbReference type="AlphaFoldDB" id="A0A6N6VHQ1"/>
<dbReference type="Pfam" id="PF12833">
    <property type="entry name" value="HTH_18"/>
    <property type="match status" value="1"/>
</dbReference>
<dbReference type="PROSITE" id="PS01124">
    <property type="entry name" value="HTH_ARAC_FAMILY_2"/>
    <property type="match status" value="1"/>
</dbReference>
<organism evidence="6 7">
    <name type="scientific">Parvibaculum sedimenti</name>
    <dbReference type="NCBI Taxonomy" id="2608632"/>
    <lineage>
        <taxon>Bacteria</taxon>
        <taxon>Pseudomonadati</taxon>
        <taxon>Pseudomonadota</taxon>
        <taxon>Alphaproteobacteria</taxon>
        <taxon>Hyphomicrobiales</taxon>
        <taxon>Parvibaculaceae</taxon>
        <taxon>Parvibaculum</taxon>
    </lineage>
</organism>
<dbReference type="PANTHER" id="PTHR46796">
    <property type="entry name" value="HTH-TYPE TRANSCRIPTIONAL ACTIVATOR RHAS-RELATED"/>
    <property type="match status" value="1"/>
</dbReference>
<feature type="domain" description="HTH araC/xylS-type" evidence="5">
    <location>
        <begin position="212"/>
        <end position="310"/>
    </location>
</feature>
<dbReference type="PANTHER" id="PTHR46796:SF6">
    <property type="entry name" value="ARAC SUBFAMILY"/>
    <property type="match status" value="1"/>
</dbReference>
<dbReference type="SMART" id="SM00342">
    <property type="entry name" value="HTH_ARAC"/>
    <property type="match status" value="1"/>
</dbReference>
<accession>A0A6N6VHQ1</accession>
<dbReference type="InterPro" id="IPR020449">
    <property type="entry name" value="Tscrpt_reg_AraC-type_HTH"/>
</dbReference>
<feature type="region of interest" description="Disordered" evidence="4">
    <location>
        <begin position="1"/>
        <end position="21"/>
    </location>
</feature>
<sequence length="312" mass="34466">MPTSNTITWRSRGMPDSQPKSQTELIDFGSETAPARLSYVERVVHGGVSVSRCTLQPNARTEIGATQFAVAIHEGPPIDMEWRLPDAREIERRRIVSGNLHITPGDQPVFLRWTSLPSLLVIAIEQPFITQVLGEAFDGKEPTFRTQIGIHDPVIDGMTAAWRRELAERGAGGRLYTEGLGSALAVHVYRTYGDGLSRPPPVIGGLGALRLRRVVDYIEAHLADDISLRDLAAQAGLSTHHFGEAFKASTGTSPHRYLVERRIRRAKELLLGAEQSIAEIALSVGFASHSHFTDNFRRMTGTTPSRFRIDRS</sequence>
<proteinExistence type="predicted"/>
<dbReference type="PROSITE" id="PS00041">
    <property type="entry name" value="HTH_ARAC_FAMILY_1"/>
    <property type="match status" value="1"/>
</dbReference>
<evidence type="ECO:0000313" key="6">
    <source>
        <dbReference type="EMBL" id="KAB7740389.1"/>
    </source>
</evidence>
<dbReference type="GO" id="GO:0043565">
    <property type="term" value="F:sequence-specific DNA binding"/>
    <property type="evidence" value="ECO:0007669"/>
    <property type="project" value="InterPro"/>
</dbReference>
<name>A0A6N6VHQ1_9HYPH</name>
<keyword evidence="1" id="KW-0805">Transcription regulation</keyword>
<evidence type="ECO:0000259" key="5">
    <source>
        <dbReference type="PROSITE" id="PS01124"/>
    </source>
</evidence>
<keyword evidence="7" id="KW-1185">Reference proteome</keyword>
<dbReference type="PRINTS" id="PR00032">
    <property type="entry name" value="HTHARAC"/>
</dbReference>
<protein>
    <submittedName>
        <fullName evidence="6">Helix-turn-helix domain-containing protein</fullName>
    </submittedName>
</protein>
<evidence type="ECO:0000256" key="2">
    <source>
        <dbReference type="ARBA" id="ARBA00023125"/>
    </source>
</evidence>
<evidence type="ECO:0000256" key="4">
    <source>
        <dbReference type="SAM" id="MobiDB-lite"/>
    </source>
</evidence>
<keyword evidence="3" id="KW-0804">Transcription</keyword>
<evidence type="ECO:0000256" key="3">
    <source>
        <dbReference type="ARBA" id="ARBA00023163"/>
    </source>
</evidence>
<dbReference type="InterPro" id="IPR050204">
    <property type="entry name" value="AraC_XylS_family_regulators"/>
</dbReference>
<gene>
    <name evidence="6" type="ORF">F2P47_07620</name>
</gene>
<dbReference type="EMBL" id="WESC01000006">
    <property type="protein sequence ID" value="KAB7740389.1"/>
    <property type="molecule type" value="Genomic_DNA"/>
</dbReference>
<dbReference type="Gene3D" id="1.10.10.60">
    <property type="entry name" value="Homeodomain-like"/>
    <property type="match status" value="2"/>
</dbReference>
<evidence type="ECO:0000313" key="7">
    <source>
        <dbReference type="Proteomes" id="UP000468901"/>
    </source>
</evidence>
<dbReference type="SUPFAM" id="SSF46689">
    <property type="entry name" value="Homeodomain-like"/>
    <property type="match status" value="2"/>
</dbReference>
<dbReference type="InterPro" id="IPR018062">
    <property type="entry name" value="HTH_AraC-typ_CS"/>
</dbReference>
<reference evidence="6 7" key="1">
    <citation type="submission" date="2019-09" db="EMBL/GenBank/DDBJ databases">
        <title>Parvibaculum sedimenti sp. nov., isolated from sediment.</title>
        <authorList>
            <person name="Wang Y."/>
        </authorList>
    </citation>
    <scope>NUCLEOTIDE SEQUENCE [LARGE SCALE GENOMIC DNA]</scope>
    <source>
        <strain evidence="6 7">HXT-9</strain>
    </source>
</reference>
<dbReference type="InterPro" id="IPR009057">
    <property type="entry name" value="Homeodomain-like_sf"/>
</dbReference>